<reference evidence="2 3" key="1">
    <citation type="submission" date="2020-04" db="EMBL/GenBank/DDBJ databases">
        <title>Plant Genome Project.</title>
        <authorList>
            <person name="Zhang R.-G."/>
        </authorList>
    </citation>
    <scope>NUCLEOTIDE SEQUENCE [LARGE SCALE GENOMIC DNA]</scope>
    <source>
        <strain evidence="2">YNK0</strain>
        <tissue evidence="2">Leaf</tissue>
    </source>
</reference>
<dbReference type="EMBL" id="JABCRI010000021">
    <property type="protein sequence ID" value="KAF8380499.1"/>
    <property type="molecule type" value="Genomic_DNA"/>
</dbReference>
<sequence>MTFFFLFFLFQPSITSLNCDKWNCNFVERWFNQSFQFLDSPTHRDIKWKCMLVIQLALGPESSISVGWQKKEEKTSAAGELKVQIQTC</sequence>
<gene>
    <name evidence="2" type="ORF">HHK36_027986</name>
</gene>
<keyword evidence="3" id="KW-1185">Reference proteome</keyword>
<name>A0A834YIN9_TETSI</name>
<evidence type="ECO:0000313" key="3">
    <source>
        <dbReference type="Proteomes" id="UP000655225"/>
    </source>
</evidence>
<dbReference type="Proteomes" id="UP000655225">
    <property type="component" value="Unassembled WGS sequence"/>
</dbReference>
<accession>A0A834YIN9</accession>
<dbReference type="OrthoDB" id="10573175at2759"/>
<feature type="signal peptide" evidence="1">
    <location>
        <begin position="1"/>
        <end position="16"/>
    </location>
</feature>
<evidence type="ECO:0008006" key="4">
    <source>
        <dbReference type="Google" id="ProtNLM"/>
    </source>
</evidence>
<feature type="chain" id="PRO_5032553681" description="Secreted protein" evidence="1">
    <location>
        <begin position="17"/>
        <end position="88"/>
    </location>
</feature>
<evidence type="ECO:0000313" key="2">
    <source>
        <dbReference type="EMBL" id="KAF8380499.1"/>
    </source>
</evidence>
<dbReference type="AlphaFoldDB" id="A0A834YIN9"/>
<keyword evidence="1" id="KW-0732">Signal</keyword>
<organism evidence="2 3">
    <name type="scientific">Tetracentron sinense</name>
    <name type="common">Spur-leaf</name>
    <dbReference type="NCBI Taxonomy" id="13715"/>
    <lineage>
        <taxon>Eukaryota</taxon>
        <taxon>Viridiplantae</taxon>
        <taxon>Streptophyta</taxon>
        <taxon>Embryophyta</taxon>
        <taxon>Tracheophyta</taxon>
        <taxon>Spermatophyta</taxon>
        <taxon>Magnoliopsida</taxon>
        <taxon>Trochodendrales</taxon>
        <taxon>Trochodendraceae</taxon>
        <taxon>Tetracentron</taxon>
    </lineage>
</organism>
<comment type="caution">
    <text evidence="2">The sequence shown here is derived from an EMBL/GenBank/DDBJ whole genome shotgun (WGS) entry which is preliminary data.</text>
</comment>
<proteinExistence type="predicted"/>
<evidence type="ECO:0000256" key="1">
    <source>
        <dbReference type="SAM" id="SignalP"/>
    </source>
</evidence>
<protein>
    <recommendedName>
        <fullName evidence="4">Secreted protein</fullName>
    </recommendedName>
</protein>